<proteinExistence type="predicted"/>
<dbReference type="AlphaFoldDB" id="A0A430F7Q2"/>
<evidence type="ECO:0000313" key="1">
    <source>
        <dbReference type="EMBL" id="RSX48955.1"/>
    </source>
</evidence>
<accession>A0A430F7Q2</accession>
<organism evidence="1 2">
    <name type="scientific">Bifidobacterium castoris</name>
    <dbReference type="NCBI Taxonomy" id="2306972"/>
    <lineage>
        <taxon>Bacteria</taxon>
        <taxon>Bacillati</taxon>
        <taxon>Actinomycetota</taxon>
        <taxon>Actinomycetes</taxon>
        <taxon>Bifidobacteriales</taxon>
        <taxon>Bifidobacteriaceae</taxon>
        <taxon>Bifidobacterium</taxon>
    </lineage>
</organism>
<dbReference type="EMBL" id="QXGI01000003">
    <property type="protein sequence ID" value="RSX48955.1"/>
    <property type="molecule type" value="Genomic_DNA"/>
</dbReference>
<gene>
    <name evidence="1" type="ORF">D2E22_1093</name>
</gene>
<comment type="caution">
    <text evidence="1">The sequence shown here is derived from an EMBL/GenBank/DDBJ whole genome shotgun (WGS) entry which is preliminary data.</text>
</comment>
<reference evidence="1 2" key="1">
    <citation type="submission" date="2018-09" db="EMBL/GenBank/DDBJ databases">
        <title>Characterization of the phylogenetic diversity of five novel species belonging to the genus Bifidobacterium.</title>
        <authorList>
            <person name="Lugli G.A."/>
            <person name="Duranti S."/>
            <person name="Milani C."/>
        </authorList>
    </citation>
    <scope>NUCLEOTIDE SEQUENCE [LARGE SCALE GENOMIC DNA]</scope>
    <source>
        <strain evidence="1 2">2020B</strain>
    </source>
</reference>
<keyword evidence="2" id="KW-1185">Reference proteome</keyword>
<evidence type="ECO:0000313" key="2">
    <source>
        <dbReference type="Proteomes" id="UP000288052"/>
    </source>
</evidence>
<name>A0A430F7Q2_9BIFI</name>
<dbReference type="Proteomes" id="UP000288052">
    <property type="component" value="Unassembled WGS sequence"/>
</dbReference>
<sequence length="98" mass="10746">MQYFNTSIEDMVNTVAGDYAQDFDTDAIVDEYIAAFDAKLEELGCMCSLHADGSITDWDWADEPGWAERHIPDDADLDAIRDGIDLGAIMAAHDDTAA</sequence>
<dbReference type="RefSeq" id="WP_164518432.1">
    <property type="nucleotide sequence ID" value="NZ_QXGI01000003.1"/>
</dbReference>
<protein>
    <submittedName>
        <fullName evidence="1">Uncharacterized protein</fullName>
    </submittedName>
</protein>